<dbReference type="HOGENOM" id="CLU_3202695_0_0_3"/>
<evidence type="ECO:0000313" key="2">
    <source>
        <dbReference type="Proteomes" id="UP000001511"/>
    </source>
</evidence>
<dbReference type="Proteomes" id="UP000001511">
    <property type="component" value="Chromosome"/>
</dbReference>
<name>D7DXD7_NOSA0</name>
<dbReference type="RefSeq" id="WP_013191230.1">
    <property type="nucleotide sequence ID" value="NC_014248.1"/>
</dbReference>
<proteinExistence type="predicted"/>
<dbReference type="KEGG" id="naz:Aazo_2215"/>
<accession>D7DXD7</accession>
<dbReference type="EMBL" id="CP002059">
    <property type="protein sequence ID" value="ADI64213.1"/>
    <property type="molecule type" value="Genomic_DNA"/>
</dbReference>
<sequence length="45" mass="5335">MQNAFNPDLDIENTTDTDESSSTLYAIAMDFMKLWLYRRLFKISK</sequence>
<protein>
    <submittedName>
        <fullName evidence="1">Uncharacterized protein</fullName>
    </submittedName>
</protein>
<dbReference type="AlphaFoldDB" id="D7DXD7"/>
<reference evidence="1 2" key="1">
    <citation type="journal article" date="2010" name="PLoS ONE">
        <title>Genome erosion in a nitrogen-fixing vertically transmitted endosymbiotic multicellular cyanobacterium.</title>
        <authorList>
            <person name="Ran L."/>
            <person name="Larsson J."/>
            <person name="Vigil-Stenman T."/>
            <person name="Nylander J.A."/>
            <person name="Ininbergs K."/>
            <person name="Zheng W.W."/>
            <person name="Lapidus A."/>
            <person name="Lowry S."/>
            <person name="Haselkorn R."/>
            <person name="Bergman B."/>
        </authorList>
    </citation>
    <scope>NUCLEOTIDE SEQUENCE [LARGE SCALE GENOMIC DNA]</scope>
    <source>
        <strain evidence="1 2">0708</strain>
    </source>
</reference>
<organism evidence="1 2">
    <name type="scientific">Nostoc azollae (strain 0708)</name>
    <name type="common">Anabaena azollae (strain 0708)</name>
    <dbReference type="NCBI Taxonomy" id="551115"/>
    <lineage>
        <taxon>Bacteria</taxon>
        <taxon>Bacillati</taxon>
        <taxon>Cyanobacteriota</taxon>
        <taxon>Cyanophyceae</taxon>
        <taxon>Nostocales</taxon>
        <taxon>Nostocaceae</taxon>
        <taxon>Trichormus</taxon>
    </lineage>
</organism>
<gene>
    <name evidence="1" type="ordered locus">Aazo_2215</name>
</gene>
<evidence type="ECO:0000313" key="1">
    <source>
        <dbReference type="EMBL" id="ADI64213.1"/>
    </source>
</evidence>
<keyword evidence="2" id="KW-1185">Reference proteome</keyword>
<dbReference type="STRING" id="551115.Aazo_2215"/>